<evidence type="ECO:0000313" key="3">
    <source>
        <dbReference type="Proteomes" id="UP000638732"/>
    </source>
</evidence>
<keyword evidence="1" id="KW-0472">Membrane</keyword>
<gene>
    <name evidence="2" type="ORF">GSY63_16945</name>
</gene>
<keyword evidence="1" id="KW-0812">Transmembrane</keyword>
<proteinExistence type="predicted"/>
<evidence type="ECO:0000256" key="1">
    <source>
        <dbReference type="SAM" id="Phobius"/>
    </source>
</evidence>
<dbReference type="EMBL" id="WWEO01000044">
    <property type="protein sequence ID" value="NCD71056.1"/>
    <property type="molecule type" value="Genomic_DNA"/>
</dbReference>
<dbReference type="AlphaFoldDB" id="A0A965ZJZ2"/>
<comment type="caution">
    <text evidence="2">The sequence shown here is derived from an EMBL/GenBank/DDBJ whole genome shotgun (WGS) entry which is preliminary data.</text>
</comment>
<evidence type="ECO:0000313" key="2">
    <source>
        <dbReference type="EMBL" id="NCD71056.1"/>
    </source>
</evidence>
<organism evidence="2 3">
    <name type="scientific">Mucilaginibacter agri</name>
    <dbReference type="NCBI Taxonomy" id="2695265"/>
    <lineage>
        <taxon>Bacteria</taxon>
        <taxon>Pseudomonadati</taxon>
        <taxon>Bacteroidota</taxon>
        <taxon>Sphingobacteriia</taxon>
        <taxon>Sphingobacteriales</taxon>
        <taxon>Sphingobacteriaceae</taxon>
        <taxon>Mucilaginibacter</taxon>
    </lineage>
</organism>
<dbReference type="RefSeq" id="WP_166587033.1">
    <property type="nucleotide sequence ID" value="NZ_WWEO01000044.1"/>
</dbReference>
<sequence length="152" mass="17588">MGTISDGYRNKLYKCLLLQAYMWKKWFNIVLCIWLINSVTYFHAANPFDYGNDDETASAASFHPKLNTWFDCFLHQSPVEDDSTPLLPHKIDSHRRYVNTRSHGFGIYIPGIITSALFTVPKHLVFNCTSNYSIGVAMLPSYYNFLFRLSPF</sequence>
<name>A0A965ZJZ2_9SPHI</name>
<keyword evidence="1" id="KW-1133">Transmembrane helix</keyword>
<protein>
    <submittedName>
        <fullName evidence="2">Uncharacterized protein</fullName>
    </submittedName>
</protein>
<keyword evidence="3" id="KW-1185">Reference proteome</keyword>
<feature type="transmembrane region" description="Helical" evidence="1">
    <location>
        <begin position="26"/>
        <end position="44"/>
    </location>
</feature>
<accession>A0A965ZJZ2</accession>
<dbReference type="Proteomes" id="UP000638732">
    <property type="component" value="Unassembled WGS sequence"/>
</dbReference>
<reference evidence="2" key="2">
    <citation type="submission" date="2020-10" db="EMBL/GenBank/DDBJ databases">
        <title>Mucilaginibacter sp. nov., isolated from soil.</title>
        <authorList>
            <person name="Jeon C.O."/>
        </authorList>
    </citation>
    <scope>NUCLEOTIDE SEQUENCE</scope>
    <source>
        <strain evidence="2">R11</strain>
    </source>
</reference>
<reference evidence="2" key="1">
    <citation type="submission" date="2020-01" db="EMBL/GenBank/DDBJ databases">
        <authorList>
            <person name="Seo Y.L."/>
        </authorList>
    </citation>
    <scope>NUCLEOTIDE SEQUENCE</scope>
    <source>
        <strain evidence="2">R11</strain>
    </source>
</reference>